<dbReference type="KEGG" id="tvd:SG34_009740"/>
<protein>
    <submittedName>
        <fullName evidence="2">Tetratricopeptide repeat protein</fullName>
    </submittedName>
</protein>
<dbReference type="Pfam" id="PF13174">
    <property type="entry name" value="TPR_6"/>
    <property type="match status" value="1"/>
</dbReference>
<organism evidence="2 3">
    <name type="scientific">Thalassomonas viridans</name>
    <dbReference type="NCBI Taxonomy" id="137584"/>
    <lineage>
        <taxon>Bacteria</taxon>
        <taxon>Pseudomonadati</taxon>
        <taxon>Pseudomonadota</taxon>
        <taxon>Gammaproteobacteria</taxon>
        <taxon>Alteromonadales</taxon>
        <taxon>Colwelliaceae</taxon>
        <taxon>Thalassomonas</taxon>
    </lineage>
</organism>
<dbReference type="SMART" id="SM00028">
    <property type="entry name" value="TPR"/>
    <property type="match status" value="4"/>
</dbReference>
<dbReference type="EMBL" id="CP059733">
    <property type="protein sequence ID" value="WDE07139.1"/>
    <property type="molecule type" value="Genomic_DNA"/>
</dbReference>
<dbReference type="SUPFAM" id="SSF48452">
    <property type="entry name" value="TPR-like"/>
    <property type="match status" value="1"/>
</dbReference>
<keyword evidence="3" id="KW-1185">Reference proteome</keyword>
<accession>A0AAF0CC59</accession>
<reference evidence="2 3" key="2">
    <citation type="journal article" date="2022" name="Mar. Drugs">
        <title>Bioassay-Guided Fractionation Leads to the Detection of Cholic Acid Generated by the Rare Thalassomonas sp.</title>
        <authorList>
            <person name="Pheiffer F."/>
            <person name="Schneider Y.K."/>
            <person name="Hansen E.H."/>
            <person name="Andersen J.H."/>
            <person name="Isaksson J."/>
            <person name="Busche T."/>
            <person name="R C."/>
            <person name="Kalinowski J."/>
            <person name="Zyl L.V."/>
            <person name="Trindade M."/>
        </authorList>
    </citation>
    <scope>NUCLEOTIDE SEQUENCE [LARGE SCALE GENOMIC DNA]</scope>
    <source>
        <strain evidence="2 3">XOM25</strain>
    </source>
</reference>
<dbReference type="Gene3D" id="1.25.40.10">
    <property type="entry name" value="Tetratricopeptide repeat domain"/>
    <property type="match status" value="1"/>
</dbReference>
<reference evidence="2 3" key="1">
    <citation type="journal article" date="2015" name="Genome Announc.">
        <title>Draft Genome Sequences of Marine Isolates of Thalassomonas viridans and Thalassomonas actiniarum.</title>
        <authorList>
            <person name="Olonade I."/>
            <person name="van Zyl L.J."/>
            <person name="Trindade M."/>
        </authorList>
    </citation>
    <scope>NUCLEOTIDE SEQUENCE [LARGE SCALE GENOMIC DNA]</scope>
    <source>
        <strain evidence="2 3">XOM25</strain>
    </source>
</reference>
<evidence type="ECO:0000313" key="2">
    <source>
        <dbReference type="EMBL" id="WDE07139.1"/>
    </source>
</evidence>
<gene>
    <name evidence="2" type="ORF">SG34_009740</name>
</gene>
<feature type="region of interest" description="Disordered" evidence="1">
    <location>
        <begin position="61"/>
        <end position="86"/>
    </location>
</feature>
<sequence length="427" mass="48424">MLKKTINIKKPRSITGFIARGFQLLVPGLLSLLLGACSDPVSSDYQRDMQQLEQSITRIGKQLGLDPGNNGSTDTGNDAGDGKHKEQAQEQLLVRLSELYHRKAVLTGRYQDYRQLEQLLNKMSGQLNHPPALRYARANFNVGMHRLETAAALLDTLPPHIEASTPVRALRLDISLQLGRYQQAEAQLQALMADAPGWETLVRLAHYSLNTGKVSRARELYQQAAEMLSAKQMYQYAWVKLQQGLLELEQENYARALEFYQVADRAYSGYWLIEEHIAEVLTLTGKKQQAETMYRELVHKNPNPELKLALAELLHTQDAHNEEAEQLRNEAMAEFNLRQSLYPEAATGHFVERLLTLEQAHPALLSSARLNFNTRPNADSKVLLAKSYLKLGKTDQARQLYEQILTTPWRNPGIEELARILEQDPHN</sequence>
<dbReference type="Pfam" id="PF13432">
    <property type="entry name" value="TPR_16"/>
    <property type="match status" value="1"/>
</dbReference>
<dbReference type="InterPro" id="IPR019734">
    <property type="entry name" value="TPR_rpt"/>
</dbReference>
<evidence type="ECO:0000313" key="3">
    <source>
        <dbReference type="Proteomes" id="UP000032352"/>
    </source>
</evidence>
<dbReference type="InterPro" id="IPR011990">
    <property type="entry name" value="TPR-like_helical_dom_sf"/>
</dbReference>
<evidence type="ECO:0000256" key="1">
    <source>
        <dbReference type="SAM" id="MobiDB-lite"/>
    </source>
</evidence>
<name>A0AAF0CC59_9GAMM</name>
<proteinExistence type="predicted"/>
<dbReference type="Proteomes" id="UP000032352">
    <property type="component" value="Chromosome"/>
</dbReference>
<dbReference type="AlphaFoldDB" id="A0AAF0CC59"/>
<dbReference type="RefSeq" id="WP_044841695.1">
    <property type="nucleotide sequence ID" value="NZ_CP059733.1"/>
</dbReference>